<feature type="compositionally biased region" description="Basic and acidic residues" evidence="1">
    <location>
        <begin position="69"/>
        <end position="83"/>
    </location>
</feature>
<reference evidence="2 3" key="1">
    <citation type="submission" date="2018-06" db="EMBL/GenBank/DDBJ databases">
        <authorList>
            <consortium name="Pathogen Informatics"/>
            <person name="Doyle S."/>
        </authorList>
    </citation>
    <scope>NUCLEOTIDE SEQUENCE [LARGE SCALE GENOMIC DNA]</scope>
    <source>
        <strain evidence="2 3">NCTC9128</strain>
    </source>
</reference>
<protein>
    <submittedName>
        <fullName evidence="2">Uncharacterized protein</fullName>
    </submittedName>
</protein>
<dbReference type="AlphaFoldDB" id="A0A2X3BXX0"/>
<gene>
    <name evidence="2" type="ORF">NCTC9128_01069</name>
</gene>
<feature type="region of interest" description="Disordered" evidence="1">
    <location>
        <begin position="1"/>
        <end position="23"/>
    </location>
</feature>
<accession>A0A2X3BXX0</accession>
<dbReference type="Proteomes" id="UP000251088">
    <property type="component" value="Unassembled WGS sequence"/>
</dbReference>
<feature type="compositionally biased region" description="Basic and acidic residues" evidence="1">
    <location>
        <begin position="116"/>
        <end position="129"/>
    </location>
</feature>
<feature type="region of interest" description="Disordered" evidence="1">
    <location>
        <begin position="69"/>
        <end position="148"/>
    </location>
</feature>
<sequence length="206" mass="22193">MGDRRHKNAAQAENGQRGPHAEGQHHFDLAEDFHADGVEQAENHHHADAHHPGILVSGHLGVNRLEVHQRHNARQDRLRRPGEDMDDQIGAQRAGDSEEAAHAAGDIVVHRTGGGNERRRLGKGGDLRLHHNKGSSTASAKVSPPMPKPLVTVRITGLAMISRRSWRGWSEADDAALKMAGESVTKHSQPLHNNGVGQGIASATPG</sequence>
<evidence type="ECO:0000313" key="3">
    <source>
        <dbReference type="Proteomes" id="UP000251088"/>
    </source>
</evidence>
<evidence type="ECO:0000313" key="2">
    <source>
        <dbReference type="EMBL" id="SQC09112.1"/>
    </source>
</evidence>
<organism evidence="2 3">
    <name type="scientific">Klebsiella pneumoniae</name>
    <dbReference type="NCBI Taxonomy" id="573"/>
    <lineage>
        <taxon>Bacteria</taxon>
        <taxon>Pseudomonadati</taxon>
        <taxon>Pseudomonadota</taxon>
        <taxon>Gammaproteobacteria</taxon>
        <taxon>Enterobacterales</taxon>
        <taxon>Enterobacteriaceae</taxon>
        <taxon>Klebsiella/Raoultella group</taxon>
        <taxon>Klebsiella</taxon>
        <taxon>Klebsiella pneumoniae complex</taxon>
    </lineage>
</organism>
<name>A0A2X3BXX0_KLEPN</name>
<feature type="region of interest" description="Disordered" evidence="1">
    <location>
        <begin position="181"/>
        <end position="206"/>
    </location>
</feature>
<dbReference type="EMBL" id="UAWN01000004">
    <property type="protein sequence ID" value="SQC09112.1"/>
    <property type="molecule type" value="Genomic_DNA"/>
</dbReference>
<evidence type="ECO:0000256" key="1">
    <source>
        <dbReference type="SAM" id="MobiDB-lite"/>
    </source>
</evidence>
<proteinExistence type="predicted"/>